<dbReference type="GO" id="GO:0008233">
    <property type="term" value="F:peptidase activity"/>
    <property type="evidence" value="ECO:0007669"/>
    <property type="project" value="InterPro"/>
</dbReference>
<dbReference type="InterPro" id="IPR002142">
    <property type="entry name" value="Peptidase_S49"/>
</dbReference>
<protein>
    <recommendedName>
        <fullName evidence="1">Peptidase S49 domain-containing protein</fullName>
    </recommendedName>
</protein>
<gene>
    <name evidence="2" type="ORF">SINC0208_LOCUS2763</name>
</gene>
<sequence length="200" mass="22820">MYGDTILADRCTMMGNIGYRMTPWLMKEMLREKLWDSKVEFRHAGENKVRFNRFKDLRQEDVEWALNLFNNRVDYIVDAIAKKRGTKLTNEGRDLLASGETILGAEAHRLGIVDLLQTPDVYFHDKMPGQHIAFARGSWKQKLGLASTLFSADFSVSQDQPAASLVDQLSASEQEVALLVEEAMMDVLCRQNVRLQQPLI</sequence>
<reference evidence="2" key="1">
    <citation type="submission" date="2021-01" db="EMBL/GenBank/DDBJ databases">
        <authorList>
            <person name="Corre E."/>
            <person name="Pelletier E."/>
            <person name="Niang G."/>
            <person name="Scheremetjew M."/>
            <person name="Finn R."/>
            <person name="Kale V."/>
            <person name="Holt S."/>
            <person name="Cochrane G."/>
            <person name="Meng A."/>
            <person name="Brown T."/>
            <person name="Cohen L."/>
        </authorList>
    </citation>
    <scope>NUCLEOTIDE SEQUENCE</scope>
    <source>
        <strain evidence="2">S3</strain>
    </source>
</reference>
<dbReference type="InterPro" id="IPR029045">
    <property type="entry name" value="ClpP/crotonase-like_dom_sf"/>
</dbReference>
<accession>A0A7S3IFF7</accession>
<dbReference type="SUPFAM" id="SSF52096">
    <property type="entry name" value="ClpP/crotonase"/>
    <property type="match status" value="1"/>
</dbReference>
<dbReference type="AlphaFoldDB" id="A0A7S3IFF7"/>
<feature type="domain" description="Peptidase S49" evidence="1">
    <location>
        <begin position="2"/>
        <end position="120"/>
    </location>
</feature>
<name>A0A7S3IFF7_9SPIT</name>
<organism evidence="2">
    <name type="scientific">Strombidium inclinatum</name>
    <dbReference type="NCBI Taxonomy" id="197538"/>
    <lineage>
        <taxon>Eukaryota</taxon>
        <taxon>Sar</taxon>
        <taxon>Alveolata</taxon>
        <taxon>Ciliophora</taxon>
        <taxon>Intramacronucleata</taxon>
        <taxon>Spirotrichea</taxon>
        <taxon>Oligotrichia</taxon>
        <taxon>Strombidiidae</taxon>
        <taxon>Strombidium</taxon>
    </lineage>
</organism>
<evidence type="ECO:0000259" key="1">
    <source>
        <dbReference type="Pfam" id="PF01343"/>
    </source>
</evidence>
<proteinExistence type="predicted"/>
<dbReference type="EMBL" id="HBIH01006627">
    <property type="protein sequence ID" value="CAE0322180.1"/>
    <property type="molecule type" value="Transcribed_RNA"/>
</dbReference>
<evidence type="ECO:0000313" key="2">
    <source>
        <dbReference type="EMBL" id="CAE0322180.1"/>
    </source>
</evidence>
<dbReference type="GO" id="GO:0006508">
    <property type="term" value="P:proteolysis"/>
    <property type="evidence" value="ECO:0007669"/>
    <property type="project" value="InterPro"/>
</dbReference>
<dbReference type="Pfam" id="PF01343">
    <property type="entry name" value="Peptidase_S49"/>
    <property type="match status" value="1"/>
</dbReference>